<accession>A0A2S6GDT0</accession>
<dbReference type="AlphaFoldDB" id="A0A2S6GDT0"/>
<protein>
    <submittedName>
        <fullName evidence="1">Uncharacterized protein</fullName>
    </submittedName>
</protein>
<dbReference type="EMBL" id="PTIX01000029">
    <property type="protein sequence ID" value="PPK63384.1"/>
    <property type="molecule type" value="Genomic_DNA"/>
</dbReference>
<gene>
    <name evidence="1" type="ORF">CLV40_12997</name>
</gene>
<name>A0A2S6GDT0_9PSEU</name>
<evidence type="ECO:0000313" key="2">
    <source>
        <dbReference type="Proteomes" id="UP000239203"/>
    </source>
</evidence>
<proteinExistence type="predicted"/>
<reference evidence="1 2" key="1">
    <citation type="submission" date="2018-02" db="EMBL/GenBank/DDBJ databases">
        <title>Genomic Encyclopedia of Archaeal and Bacterial Type Strains, Phase II (KMG-II): from individual species to whole genera.</title>
        <authorList>
            <person name="Goeker M."/>
        </authorList>
    </citation>
    <scope>NUCLEOTIDE SEQUENCE [LARGE SCALE GENOMIC DNA]</scope>
    <source>
        <strain evidence="1 2">YU 961-1</strain>
    </source>
</reference>
<dbReference type="Proteomes" id="UP000239203">
    <property type="component" value="Unassembled WGS sequence"/>
</dbReference>
<organism evidence="1 2">
    <name type="scientific">Actinokineospora auranticolor</name>
    <dbReference type="NCBI Taxonomy" id="155976"/>
    <lineage>
        <taxon>Bacteria</taxon>
        <taxon>Bacillati</taxon>
        <taxon>Actinomycetota</taxon>
        <taxon>Actinomycetes</taxon>
        <taxon>Pseudonocardiales</taxon>
        <taxon>Pseudonocardiaceae</taxon>
        <taxon>Actinokineospora</taxon>
    </lineage>
</organism>
<sequence>MRCPEWLWRLLVSAVDIIDERDPGRAGEVALFTGTG</sequence>
<evidence type="ECO:0000313" key="1">
    <source>
        <dbReference type="EMBL" id="PPK63384.1"/>
    </source>
</evidence>
<keyword evidence="2" id="KW-1185">Reference proteome</keyword>
<comment type="caution">
    <text evidence="1">The sequence shown here is derived from an EMBL/GenBank/DDBJ whole genome shotgun (WGS) entry which is preliminary data.</text>
</comment>